<sequence length="286" mass="31229">HASFGKLEIISCSFGSEDEFSQLGSFTISIEAECSKLIISNTNFTKLLSGGIQLEAGQGSQASIESCQFTDCGEGSQIAGAVYAVGLPGDNIGSISITDSQFISCQGQLAGGIVFGDNIIPLNVKNNYFSWNKAIDEKGAKDIYFLSKEMLDKAGDLEIVTQGCRYDKTDGYVGEVKIQGFDANFAQYLDCKSEGKEDCGEIPCGGTKEQTVKSCKETIKEEEEIKEKNVLSKMIITIIIISSLILVIPTFVIIIVLIVYLISRRKKKQKNNHRRSGAQEMQPNKQ</sequence>
<evidence type="ECO:0000313" key="2">
    <source>
        <dbReference type="EMBL" id="KAA6352855.1"/>
    </source>
</evidence>
<feature type="non-terminal residue" evidence="2">
    <location>
        <position position="1"/>
    </location>
</feature>
<keyword evidence="1" id="KW-0812">Transmembrane</keyword>
<dbReference type="AlphaFoldDB" id="A0A5J4T660"/>
<dbReference type="SUPFAM" id="SSF51126">
    <property type="entry name" value="Pectin lyase-like"/>
    <property type="match status" value="1"/>
</dbReference>
<evidence type="ECO:0000256" key="1">
    <source>
        <dbReference type="SAM" id="Phobius"/>
    </source>
</evidence>
<proteinExistence type="predicted"/>
<gene>
    <name evidence="2" type="ORF">EZS28_051618</name>
</gene>
<evidence type="ECO:0008006" key="4">
    <source>
        <dbReference type="Google" id="ProtNLM"/>
    </source>
</evidence>
<accession>A0A5J4T660</accession>
<keyword evidence="1" id="KW-1133">Transmembrane helix</keyword>
<feature type="transmembrane region" description="Helical" evidence="1">
    <location>
        <begin position="234"/>
        <end position="262"/>
    </location>
</feature>
<reference evidence="2 3" key="1">
    <citation type="submission" date="2019-03" db="EMBL/GenBank/DDBJ databases">
        <title>Single cell metagenomics reveals metabolic interactions within the superorganism composed of flagellate Streblomastix strix and complex community of Bacteroidetes bacteria on its surface.</title>
        <authorList>
            <person name="Treitli S.C."/>
            <person name="Kolisko M."/>
            <person name="Husnik F."/>
            <person name="Keeling P."/>
            <person name="Hampl V."/>
        </authorList>
    </citation>
    <scope>NUCLEOTIDE SEQUENCE [LARGE SCALE GENOMIC DNA]</scope>
    <source>
        <strain evidence="2">ST1C</strain>
    </source>
</reference>
<evidence type="ECO:0000313" key="3">
    <source>
        <dbReference type="Proteomes" id="UP000324800"/>
    </source>
</evidence>
<dbReference type="EMBL" id="SNRW01039192">
    <property type="protein sequence ID" value="KAA6352855.1"/>
    <property type="molecule type" value="Genomic_DNA"/>
</dbReference>
<protein>
    <recommendedName>
        <fullName evidence="4">Right handed beta helix domain-containing protein</fullName>
    </recommendedName>
</protein>
<keyword evidence="1" id="KW-0472">Membrane</keyword>
<dbReference type="InterPro" id="IPR011050">
    <property type="entry name" value="Pectin_lyase_fold/virulence"/>
</dbReference>
<organism evidence="2 3">
    <name type="scientific">Streblomastix strix</name>
    <dbReference type="NCBI Taxonomy" id="222440"/>
    <lineage>
        <taxon>Eukaryota</taxon>
        <taxon>Metamonada</taxon>
        <taxon>Preaxostyla</taxon>
        <taxon>Oxymonadida</taxon>
        <taxon>Streblomastigidae</taxon>
        <taxon>Streblomastix</taxon>
    </lineage>
</organism>
<dbReference type="Proteomes" id="UP000324800">
    <property type="component" value="Unassembled WGS sequence"/>
</dbReference>
<name>A0A5J4T660_9EUKA</name>
<comment type="caution">
    <text evidence="2">The sequence shown here is derived from an EMBL/GenBank/DDBJ whole genome shotgun (WGS) entry which is preliminary data.</text>
</comment>